<organism evidence="1 2">
    <name type="scientific">Rhipicephalus microplus</name>
    <name type="common">Cattle tick</name>
    <name type="synonym">Boophilus microplus</name>
    <dbReference type="NCBI Taxonomy" id="6941"/>
    <lineage>
        <taxon>Eukaryota</taxon>
        <taxon>Metazoa</taxon>
        <taxon>Ecdysozoa</taxon>
        <taxon>Arthropoda</taxon>
        <taxon>Chelicerata</taxon>
        <taxon>Arachnida</taxon>
        <taxon>Acari</taxon>
        <taxon>Parasitiformes</taxon>
        <taxon>Ixodida</taxon>
        <taxon>Ixodoidea</taxon>
        <taxon>Ixodidae</taxon>
        <taxon>Rhipicephalinae</taxon>
        <taxon>Rhipicephalus</taxon>
        <taxon>Boophilus</taxon>
    </lineage>
</organism>
<comment type="caution">
    <text evidence="1">The sequence shown here is derived from an EMBL/GenBank/DDBJ whole genome shotgun (WGS) entry which is preliminary data.</text>
</comment>
<reference evidence="1" key="1">
    <citation type="journal article" date="2020" name="Cell">
        <title>Large-Scale Comparative Analyses of Tick Genomes Elucidate Their Genetic Diversity and Vector Capacities.</title>
        <authorList>
            <consortium name="Tick Genome and Microbiome Consortium (TIGMIC)"/>
            <person name="Jia N."/>
            <person name="Wang J."/>
            <person name="Shi W."/>
            <person name="Du L."/>
            <person name="Sun Y."/>
            <person name="Zhan W."/>
            <person name="Jiang J.F."/>
            <person name="Wang Q."/>
            <person name="Zhang B."/>
            <person name="Ji P."/>
            <person name="Bell-Sakyi L."/>
            <person name="Cui X.M."/>
            <person name="Yuan T.T."/>
            <person name="Jiang B.G."/>
            <person name="Yang W.F."/>
            <person name="Lam T.T."/>
            <person name="Chang Q.C."/>
            <person name="Ding S.J."/>
            <person name="Wang X.J."/>
            <person name="Zhu J.G."/>
            <person name="Ruan X.D."/>
            <person name="Zhao L."/>
            <person name="Wei J.T."/>
            <person name="Ye R.Z."/>
            <person name="Que T.C."/>
            <person name="Du C.H."/>
            <person name="Zhou Y.H."/>
            <person name="Cheng J.X."/>
            <person name="Dai P.F."/>
            <person name="Guo W.B."/>
            <person name="Han X.H."/>
            <person name="Huang E.J."/>
            <person name="Li L.F."/>
            <person name="Wei W."/>
            <person name="Gao Y.C."/>
            <person name="Liu J.Z."/>
            <person name="Shao H.Z."/>
            <person name="Wang X."/>
            <person name="Wang C.C."/>
            <person name="Yang T.C."/>
            <person name="Huo Q.B."/>
            <person name="Li W."/>
            <person name="Chen H.Y."/>
            <person name="Chen S.E."/>
            <person name="Zhou L.G."/>
            <person name="Ni X.B."/>
            <person name="Tian J.H."/>
            <person name="Sheng Y."/>
            <person name="Liu T."/>
            <person name="Pan Y.S."/>
            <person name="Xia L.Y."/>
            <person name="Li J."/>
            <person name="Zhao F."/>
            <person name="Cao W.C."/>
        </authorList>
    </citation>
    <scope>NUCLEOTIDE SEQUENCE</scope>
    <source>
        <strain evidence="1">Rmic-2018</strain>
    </source>
</reference>
<gene>
    <name evidence="1" type="ORF">HPB51_009527</name>
</gene>
<reference evidence="1" key="2">
    <citation type="submission" date="2021-09" db="EMBL/GenBank/DDBJ databases">
        <authorList>
            <person name="Jia N."/>
            <person name="Wang J."/>
            <person name="Shi W."/>
            <person name="Du L."/>
            <person name="Sun Y."/>
            <person name="Zhan W."/>
            <person name="Jiang J."/>
            <person name="Wang Q."/>
            <person name="Zhang B."/>
            <person name="Ji P."/>
            <person name="Sakyi L.B."/>
            <person name="Cui X."/>
            <person name="Yuan T."/>
            <person name="Jiang B."/>
            <person name="Yang W."/>
            <person name="Lam T.T.-Y."/>
            <person name="Chang Q."/>
            <person name="Ding S."/>
            <person name="Wang X."/>
            <person name="Zhu J."/>
            <person name="Ruan X."/>
            <person name="Zhao L."/>
            <person name="Wei J."/>
            <person name="Que T."/>
            <person name="Du C."/>
            <person name="Cheng J."/>
            <person name="Dai P."/>
            <person name="Han X."/>
            <person name="Huang E."/>
            <person name="Gao Y."/>
            <person name="Liu J."/>
            <person name="Shao H."/>
            <person name="Ye R."/>
            <person name="Li L."/>
            <person name="Wei W."/>
            <person name="Wang X."/>
            <person name="Wang C."/>
            <person name="Huo Q."/>
            <person name="Li W."/>
            <person name="Guo W."/>
            <person name="Chen H."/>
            <person name="Chen S."/>
            <person name="Zhou L."/>
            <person name="Zhou L."/>
            <person name="Ni X."/>
            <person name="Tian J."/>
            <person name="Zhou Y."/>
            <person name="Sheng Y."/>
            <person name="Liu T."/>
            <person name="Pan Y."/>
            <person name="Xia L."/>
            <person name="Li J."/>
            <person name="Zhao F."/>
            <person name="Cao W."/>
        </authorList>
    </citation>
    <scope>NUCLEOTIDE SEQUENCE</scope>
    <source>
        <strain evidence="1">Rmic-2018</strain>
        <tissue evidence="1">Larvae</tissue>
    </source>
</reference>
<proteinExistence type="predicted"/>
<sequence length="120" mass="13256">MRIASSPQFSHVFVVKITKRHQIFYISRTSSTPGTIGHEAPGKLCSDAHCTEIKWISVANATDLVTEDTCVPILATSFVPVVEHQIQMKVIDANPNASYVVWTMPPKTRHAKPNSKNLSV</sequence>
<protein>
    <submittedName>
        <fullName evidence="1">Uncharacterized protein</fullName>
    </submittedName>
</protein>
<evidence type="ECO:0000313" key="2">
    <source>
        <dbReference type="Proteomes" id="UP000821866"/>
    </source>
</evidence>
<evidence type="ECO:0000313" key="1">
    <source>
        <dbReference type="EMBL" id="KAH8040149.1"/>
    </source>
</evidence>
<dbReference type="AlphaFoldDB" id="A0A9J6F159"/>
<dbReference type="Proteomes" id="UP000821866">
    <property type="component" value="Chromosome 1"/>
</dbReference>
<dbReference type="EMBL" id="JABSTU010000001">
    <property type="protein sequence ID" value="KAH8040149.1"/>
    <property type="molecule type" value="Genomic_DNA"/>
</dbReference>
<keyword evidence="2" id="KW-1185">Reference proteome</keyword>
<name>A0A9J6F159_RHIMP</name>
<accession>A0A9J6F159</accession>